<gene>
    <name evidence="15" type="primary">LOC115638606</name>
</gene>
<sequence length="586" mass="66227">MEKSGHLSAADRLRLGVYLRLAQSSTLSLSSGWSRSGCLIWAFRWRGSRLQSLQRDPGRAGVWDPRRQRSLSSECSDPLMTISATSTGTESSQVLMSPSASSLTIRNKEEENLEGSCGHLEQGLGGVLRSQIEVIPCKICGDKSSGIHYGVITCEGCKGFFRRSQQNNASYSCSRQRNCLIDRTNRNRCQHCRLQKCLALGMSRDAVKFGRMSKKQRDSLYAEVQKHQQNQEQNRVSKDDSEVLARVYPTSVSSGVSDLDDISLLSDGLLFDFPLTPDGGSTYYNLDLLTSAQPSPDQSSMDVSDAKFIKQESIYELMLEPGLFAHSTLEGGTDPQTSSTENRIAQNVVKSHLETCQYTTEELKRLAWMLYTQEEIRSLQNKSCETMWQQCSLQISNAIQYVVEFAKRIDGFMELCQNDQIILLKAGCLEVLLIRMIRAFNPLNNMVLFEGKYGGMQMFKSLGCDDLINAVFELGRNLCRLQLSDEEIALFTAAVLLSPDRPWLTESKKVQKLQDKIYIALQHEIQKKHSSEDKLSKLPLMKTICNLHLDKLEFFRLLHPETAMNFPPLYKEVFNSELQYSDPRES</sequence>
<feature type="domain" description="Nuclear receptor" evidence="13">
    <location>
        <begin position="134"/>
        <end position="209"/>
    </location>
</feature>
<keyword evidence="9 11" id="KW-0675">Receptor</keyword>
<evidence type="ECO:0000256" key="8">
    <source>
        <dbReference type="ARBA" id="ARBA00023163"/>
    </source>
</evidence>
<dbReference type="SMART" id="SM00430">
    <property type="entry name" value="HOLI"/>
    <property type="match status" value="1"/>
</dbReference>
<evidence type="ECO:0000256" key="11">
    <source>
        <dbReference type="RuleBase" id="RU004334"/>
    </source>
</evidence>
<evidence type="ECO:0000256" key="5">
    <source>
        <dbReference type="ARBA" id="ARBA00022833"/>
    </source>
</evidence>
<dbReference type="FunFam" id="3.30.50.10:FF:000003">
    <property type="entry name" value="Nuclear orphan receptor ROR-beta"/>
    <property type="match status" value="1"/>
</dbReference>
<dbReference type="InterPro" id="IPR013088">
    <property type="entry name" value="Znf_NHR/GATA"/>
</dbReference>
<keyword evidence="5 11" id="KW-0862">Zinc</keyword>
<keyword evidence="16" id="KW-1185">Reference proteome</keyword>
<accession>A0A8C4Y3I6</accession>
<dbReference type="GO" id="GO:0005634">
    <property type="term" value="C:nucleus"/>
    <property type="evidence" value="ECO:0007669"/>
    <property type="project" value="UniProtKB-SubCell"/>
</dbReference>
<evidence type="ECO:0000256" key="6">
    <source>
        <dbReference type="ARBA" id="ARBA00023015"/>
    </source>
</evidence>
<organism evidence="15 16">
    <name type="scientific">Gopherus evgoodei</name>
    <name type="common">Goodes thornscrub tortoise</name>
    <dbReference type="NCBI Taxonomy" id="1825980"/>
    <lineage>
        <taxon>Eukaryota</taxon>
        <taxon>Metazoa</taxon>
        <taxon>Chordata</taxon>
        <taxon>Craniata</taxon>
        <taxon>Vertebrata</taxon>
        <taxon>Euteleostomi</taxon>
        <taxon>Archelosauria</taxon>
        <taxon>Testudinata</taxon>
        <taxon>Testudines</taxon>
        <taxon>Cryptodira</taxon>
        <taxon>Durocryptodira</taxon>
        <taxon>Testudinoidea</taxon>
        <taxon>Testudinidae</taxon>
        <taxon>Gopherus</taxon>
    </lineage>
</organism>
<keyword evidence="3 11" id="KW-0479">Metal-binding</keyword>
<feature type="domain" description="NR LBD" evidence="14">
    <location>
        <begin position="340"/>
        <end position="574"/>
    </location>
</feature>
<dbReference type="GO" id="GO:0008270">
    <property type="term" value="F:zinc ion binding"/>
    <property type="evidence" value="ECO:0007669"/>
    <property type="project" value="UniProtKB-KW"/>
</dbReference>
<dbReference type="GO" id="GO:0000978">
    <property type="term" value="F:RNA polymerase II cis-regulatory region sequence-specific DNA binding"/>
    <property type="evidence" value="ECO:0007669"/>
    <property type="project" value="TreeGrafter"/>
</dbReference>
<dbReference type="Ensembl" id="ENSGEVT00005017805.1">
    <property type="protein sequence ID" value="ENSGEVP00005016946.1"/>
    <property type="gene ID" value="ENSGEVG00005011683.1"/>
</dbReference>
<dbReference type="InterPro" id="IPR035500">
    <property type="entry name" value="NHR-like_dom_sf"/>
</dbReference>
<evidence type="ECO:0000256" key="1">
    <source>
        <dbReference type="ARBA" id="ARBA00004123"/>
    </source>
</evidence>
<evidence type="ECO:0000256" key="4">
    <source>
        <dbReference type="ARBA" id="ARBA00022771"/>
    </source>
</evidence>
<dbReference type="CDD" id="cd06968">
    <property type="entry name" value="NR_DBD_ROR"/>
    <property type="match status" value="1"/>
</dbReference>
<evidence type="ECO:0000256" key="10">
    <source>
        <dbReference type="ARBA" id="ARBA00023242"/>
    </source>
</evidence>
<dbReference type="PROSITE" id="PS51030">
    <property type="entry name" value="NUCLEAR_REC_DBD_2"/>
    <property type="match status" value="1"/>
</dbReference>
<reference evidence="15" key="2">
    <citation type="submission" date="2025-08" db="UniProtKB">
        <authorList>
            <consortium name="Ensembl"/>
        </authorList>
    </citation>
    <scope>IDENTIFICATION</scope>
</reference>
<dbReference type="SUPFAM" id="SSF48508">
    <property type="entry name" value="Nuclear receptor ligand-binding domain"/>
    <property type="match status" value="1"/>
</dbReference>
<dbReference type="Pfam" id="PF00105">
    <property type="entry name" value="zf-C4"/>
    <property type="match status" value="1"/>
</dbReference>
<dbReference type="GeneTree" id="ENSGT00940000165800"/>
<dbReference type="PRINTS" id="PR01293">
    <property type="entry name" value="RORNUCRECPTR"/>
</dbReference>
<proteinExistence type="inferred from homology"/>
<evidence type="ECO:0000313" key="15">
    <source>
        <dbReference type="Ensembl" id="ENSGEVP00005016946.1"/>
    </source>
</evidence>
<keyword evidence="7 11" id="KW-0238">DNA-binding</keyword>
<dbReference type="InterPro" id="IPR001628">
    <property type="entry name" value="Znf_hrmn_rcpt"/>
</dbReference>
<evidence type="ECO:0000313" key="16">
    <source>
        <dbReference type="Proteomes" id="UP000694390"/>
    </source>
</evidence>
<evidence type="ECO:0000256" key="7">
    <source>
        <dbReference type="ARBA" id="ARBA00023125"/>
    </source>
</evidence>
<dbReference type="PRINTS" id="PR00398">
    <property type="entry name" value="STRDHORMONER"/>
</dbReference>
<dbReference type="SUPFAM" id="SSF57716">
    <property type="entry name" value="Glucocorticoid receptor-like (DNA-binding domain)"/>
    <property type="match status" value="1"/>
</dbReference>
<dbReference type="Proteomes" id="UP000694390">
    <property type="component" value="Chromosome 22"/>
</dbReference>
<evidence type="ECO:0000256" key="12">
    <source>
        <dbReference type="SAM" id="MobiDB-lite"/>
    </source>
</evidence>
<dbReference type="PRINTS" id="PR00047">
    <property type="entry name" value="STROIDFINGER"/>
</dbReference>
<keyword evidence="6 11" id="KW-0805">Transcription regulation</keyword>
<dbReference type="InterPro" id="IPR044101">
    <property type="entry name" value="NR_DBD_ROR"/>
</dbReference>
<dbReference type="Gene3D" id="3.30.50.10">
    <property type="entry name" value="Erythroid Transcription Factor GATA-1, subunit A"/>
    <property type="match status" value="1"/>
</dbReference>
<dbReference type="Gene3D" id="1.10.565.10">
    <property type="entry name" value="Retinoid X Receptor"/>
    <property type="match status" value="1"/>
</dbReference>
<dbReference type="PANTHER" id="PTHR45805">
    <property type="entry name" value="NUCLEAR HORMONE RECEPTOR HR3-RELATED"/>
    <property type="match status" value="1"/>
</dbReference>
<dbReference type="InterPro" id="IPR003079">
    <property type="entry name" value="ROR_rcpt"/>
</dbReference>
<keyword evidence="10 11" id="KW-0539">Nucleus</keyword>
<evidence type="ECO:0008006" key="17">
    <source>
        <dbReference type="Google" id="ProtNLM"/>
    </source>
</evidence>
<keyword evidence="2" id="KW-0217">Developmental protein</keyword>
<dbReference type="PROSITE" id="PS00031">
    <property type="entry name" value="NUCLEAR_REC_DBD_1"/>
    <property type="match status" value="1"/>
</dbReference>
<comment type="similarity">
    <text evidence="11">Belongs to the nuclear hormone receptor family.</text>
</comment>
<evidence type="ECO:0000259" key="13">
    <source>
        <dbReference type="PROSITE" id="PS51030"/>
    </source>
</evidence>
<dbReference type="PROSITE" id="PS51843">
    <property type="entry name" value="NR_LBD"/>
    <property type="match status" value="1"/>
</dbReference>
<comment type="subcellular location">
    <subcellularLocation>
        <location evidence="1 11">Nucleus</location>
    </subcellularLocation>
</comment>
<dbReference type="OrthoDB" id="8832025at2759"/>
<feature type="region of interest" description="Disordered" evidence="12">
    <location>
        <begin position="220"/>
        <end position="239"/>
    </location>
</feature>
<keyword evidence="8 11" id="KW-0804">Transcription</keyword>
<dbReference type="SMART" id="SM00399">
    <property type="entry name" value="ZnF_C4"/>
    <property type="match status" value="1"/>
</dbReference>
<dbReference type="GO" id="GO:0004879">
    <property type="term" value="F:nuclear receptor activity"/>
    <property type="evidence" value="ECO:0007669"/>
    <property type="project" value="InterPro"/>
</dbReference>
<evidence type="ECO:0000256" key="9">
    <source>
        <dbReference type="ARBA" id="ARBA00023170"/>
    </source>
</evidence>
<reference evidence="15" key="1">
    <citation type="submission" date="2019-06" db="EMBL/GenBank/DDBJ databases">
        <title>G10K-VGP Goodes thornscrub tortoise genome, primary haplotype.</title>
        <authorList>
            <person name="Murphy B."/>
            <person name="Edwards T."/>
            <person name="Rhie A."/>
            <person name="Koren S."/>
            <person name="Phillippy A."/>
            <person name="Fedrigo O."/>
            <person name="Haase B."/>
            <person name="Mountcastle J."/>
            <person name="Lewin H."/>
            <person name="Damas J."/>
            <person name="Howe K."/>
            <person name="Formenti G."/>
            <person name="Myers G."/>
            <person name="Durbin R."/>
            <person name="Jarvis E.D."/>
        </authorList>
    </citation>
    <scope>NUCLEOTIDE SEQUENCE [LARGE SCALE GENOMIC DNA]</scope>
</reference>
<dbReference type="InterPro" id="IPR000536">
    <property type="entry name" value="Nucl_hrmn_rcpt_lig-bd"/>
</dbReference>
<keyword evidence="4 11" id="KW-0863">Zinc-finger</keyword>
<evidence type="ECO:0000256" key="3">
    <source>
        <dbReference type="ARBA" id="ARBA00022723"/>
    </source>
</evidence>
<name>A0A8C4Y3I6_9SAUR</name>
<dbReference type="Pfam" id="PF00104">
    <property type="entry name" value="Hormone_recep"/>
    <property type="match status" value="1"/>
</dbReference>
<reference evidence="15" key="3">
    <citation type="submission" date="2025-09" db="UniProtKB">
        <authorList>
            <consortium name="Ensembl"/>
        </authorList>
    </citation>
    <scope>IDENTIFICATION</scope>
</reference>
<dbReference type="PANTHER" id="PTHR45805:SF7">
    <property type="entry name" value="NUCLEAR RECEPTOR ROR-BETA-LIKE"/>
    <property type="match status" value="1"/>
</dbReference>
<dbReference type="AlphaFoldDB" id="A0A8C4Y3I6"/>
<evidence type="ECO:0000259" key="14">
    <source>
        <dbReference type="PROSITE" id="PS51843"/>
    </source>
</evidence>
<protein>
    <recommendedName>
        <fullName evidence="17">Nuclear receptor ROR-beta</fullName>
    </recommendedName>
</protein>
<evidence type="ECO:0000256" key="2">
    <source>
        <dbReference type="ARBA" id="ARBA00022473"/>
    </source>
</evidence>
<dbReference type="InterPro" id="IPR001723">
    <property type="entry name" value="Nuclear_hrmn_rcpt"/>
</dbReference>